<accession>A0A0D1Y0K5</accession>
<keyword evidence="1" id="KW-0805">Transcription regulation</keyword>
<evidence type="ECO:0000256" key="1">
    <source>
        <dbReference type="ARBA" id="ARBA00023015"/>
    </source>
</evidence>
<dbReference type="AlphaFoldDB" id="A0A0D1Y0K5"/>
<dbReference type="EMBL" id="LGUG01000004">
    <property type="protein sequence ID" value="KON97380.1"/>
    <property type="molecule type" value="Genomic_DNA"/>
</dbReference>
<evidence type="ECO:0000259" key="4">
    <source>
        <dbReference type="PROSITE" id="PS01124"/>
    </source>
</evidence>
<dbReference type="GO" id="GO:0003700">
    <property type="term" value="F:DNA-binding transcription factor activity"/>
    <property type="evidence" value="ECO:0007669"/>
    <property type="project" value="InterPro"/>
</dbReference>
<dbReference type="Gene3D" id="1.10.10.60">
    <property type="entry name" value="Homeodomain-like"/>
    <property type="match status" value="1"/>
</dbReference>
<dbReference type="RefSeq" id="WP_043064738.1">
    <property type="nucleotide sequence ID" value="NZ_BJOA01000049.1"/>
</dbReference>
<keyword evidence="2 6" id="KW-0238">DNA-binding</keyword>
<dbReference type="PROSITE" id="PS01124">
    <property type="entry name" value="HTH_ARAC_FAMILY_2"/>
    <property type="match status" value="1"/>
</dbReference>
<evidence type="ECO:0000313" key="6">
    <source>
        <dbReference type="EMBL" id="SDI99830.1"/>
    </source>
</evidence>
<dbReference type="Proteomes" id="UP000182836">
    <property type="component" value="Unassembled WGS sequence"/>
</dbReference>
<sequence length="278" mass="32679">MENLITRNACHYFPFQPEIQCNSDYYIEQKPVRHILKQHVALFYQFKVKQDGKSAVSIIPDGSFDILFCCSSRYPSVVLWTNPLHRRIQPNFKSECEYFGVRFLPEQSVIRLTYPMKELLDKQIPLYDVMSIDSCIAEKIGEIRSFAERIEAFEKTLERTMLEPTYNQRIVDYSIKEIYISRGVINIEQLASDIGYTARNLRKKFEEYIGFSPKQFSQIVKFQNSLGMILTINDFHLLDIVHKNGYYDQSHLIKAFKKFTHLSPTQFKEQISQNPVSL</sequence>
<evidence type="ECO:0000256" key="2">
    <source>
        <dbReference type="ARBA" id="ARBA00023125"/>
    </source>
</evidence>
<proteinExistence type="predicted"/>
<protein>
    <submittedName>
        <fullName evidence="5">AraC family transcriptional regulator</fullName>
    </submittedName>
    <submittedName>
        <fullName evidence="6">AraC-type DNA-binding protein</fullName>
    </submittedName>
</protein>
<dbReference type="STRING" id="47500.AF333_19795"/>
<dbReference type="Pfam" id="PF20240">
    <property type="entry name" value="DUF6597"/>
    <property type="match status" value="1"/>
</dbReference>
<evidence type="ECO:0000313" key="8">
    <source>
        <dbReference type="Proteomes" id="UP000182836"/>
    </source>
</evidence>
<dbReference type="Proteomes" id="UP000037269">
    <property type="component" value="Unassembled WGS sequence"/>
</dbReference>
<dbReference type="GO" id="GO:0043565">
    <property type="term" value="F:sequence-specific DNA binding"/>
    <property type="evidence" value="ECO:0007669"/>
    <property type="project" value="InterPro"/>
</dbReference>
<dbReference type="SMART" id="SM00342">
    <property type="entry name" value="HTH_ARAC"/>
    <property type="match status" value="1"/>
</dbReference>
<keyword evidence="7" id="KW-1185">Reference proteome</keyword>
<dbReference type="EMBL" id="FNED01000010">
    <property type="protein sequence ID" value="SDI99830.1"/>
    <property type="molecule type" value="Genomic_DNA"/>
</dbReference>
<dbReference type="PANTHER" id="PTHR43280:SF2">
    <property type="entry name" value="HTH-TYPE TRANSCRIPTIONAL REGULATOR EXSA"/>
    <property type="match status" value="1"/>
</dbReference>
<dbReference type="PATRIC" id="fig|47500.8.peg.4940"/>
<dbReference type="SUPFAM" id="SSF46689">
    <property type="entry name" value="Homeodomain-like"/>
    <property type="match status" value="1"/>
</dbReference>
<dbReference type="GeneID" id="42307399"/>
<reference evidence="6 8" key="2">
    <citation type="submission" date="2016-10" db="EMBL/GenBank/DDBJ databases">
        <authorList>
            <person name="de Groot N.N."/>
        </authorList>
    </citation>
    <scope>NUCLEOTIDE SEQUENCE [LARGE SCALE GENOMIC DNA]</scope>
    <source>
        <strain evidence="6 8">DSM 2895</strain>
    </source>
</reference>
<dbReference type="Pfam" id="PF12833">
    <property type="entry name" value="HTH_18"/>
    <property type="match status" value="1"/>
</dbReference>
<dbReference type="PANTHER" id="PTHR43280">
    <property type="entry name" value="ARAC-FAMILY TRANSCRIPTIONAL REGULATOR"/>
    <property type="match status" value="1"/>
</dbReference>
<dbReference type="InterPro" id="IPR046532">
    <property type="entry name" value="DUF6597"/>
</dbReference>
<feature type="domain" description="HTH araC/xylS-type" evidence="4">
    <location>
        <begin position="168"/>
        <end position="270"/>
    </location>
</feature>
<keyword evidence="3" id="KW-0804">Transcription</keyword>
<dbReference type="InterPro" id="IPR018060">
    <property type="entry name" value="HTH_AraC"/>
</dbReference>
<evidence type="ECO:0000313" key="5">
    <source>
        <dbReference type="EMBL" id="KON97380.1"/>
    </source>
</evidence>
<name>A0A0D1Y0K5_ANEMI</name>
<evidence type="ECO:0000313" key="7">
    <source>
        <dbReference type="Proteomes" id="UP000037269"/>
    </source>
</evidence>
<evidence type="ECO:0000256" key="3">
    <source>
        <dbReference type="ARBA" id="ARBA00023163"/>
    </source>
</evidence>
<dbReference type="InterPro" id="IPR009057">
    <property type="entry name" value="Homeodomain-like_sf"/>
</dbReference>
<reference evidence="5 7" key="1">
    <citation type="submission" date="2015-07" db="EMBL/GenBank/DDBJ databases">
        <title>Fjat-14205 dsm 2895.</title>
        <authorList>
            <person name="Liu B."/>
            <person name="Wang J."/>
            <person name="Zhu Y."/>
            <person name="Liu G."/>
            <person name="Chen Q."/>
            <person name="Chen Z."/>
            <person name="Lan J."/>
            <person name="Che J."/>
            <person name="Ge C."/>
            <person name="Shi H."/>
            <person name="Pan Z."/>
            <person name="Liu X."/>
        </authorList>
    </citation>
    <scope>NUCLEOTIDE SEQUENCE [LARGE SCALE GENOMIC DNA]</scope>
    <source>
        <strain evidence="5 7">DSM 2895</strain>
    </source>
</reference>
<organism evidence="5 7">
    <name type="scientific">Aneurinibacillus migulanus</name>
    <name type="common">Bacillus migulanus</name>
    <dbReference type="NCBI Taxonomy" id="47500"/>
    <lineage>
        <taxon>Bacteria</taxon>
        <taxon>Bacillati</taxon>
        <taxon>Bacillota</taxon>
        <taxon>Bacilli</taxon>
        <taxon>Bacillales</taxon>
        <taxon>Paenibacillaceae</taxon>
        <taxon>Aneurinibacillus group</taxon>
        <taxon>Aneurinibacillus</taxon>
    </lineage>
</organism>
<gene>
    <name evidence="5" type="ORF">AF333_19795</name>
    <name evidence="6" type="ORF">SAMN04487909_11069</name>
</gene>